<sequence length="515" mass="58341">MFRWKEQNESLSKEECIAESGRIFIRNLSYTVTEEELQKLFEKYGPVTEIILPVDRLTRQVKGYGVVTYMIPENAAKAYMSLDGTVLHGRMLHLLPGKPKNDETDEEGDLSFKAKKAKKLKANAQSSHTWNTLFLGQDAVAEVIAERYDATKQEVLTGKDAAVRLALGETQIVAETRQFLEENGVKLDVFNQQVNKRSKTTILIKNLPAMTTASEIRDIFAKFGELGRVVLPPYGITGIVEFLEPSEARAAFTRLAYSKFKHTPLYLEWAPENTLSGVEVNKIKVEENQNDESEDKKEKLENEEEDIEPEPDTTLFVKNLNFSTNEEAVKEHFSGCGKIANVSIGRKKDPANPGKLMSMGYGFVQFYLKSSLNDALKRLQGSNLDGHSIELKRSNRTLQTDVVNTRKSTNVKLQTGTKILVRNIPFQATEREIRELFKPFGELKSVRLPKKMVGTGPHRGFGFVDFVTKHDAKRAMKALCQSTHFFGRRLVLEWAQNDEDVDQLRKRTAEQFHSG</sequence>
<keyword evidence="3" id="KW-0677">Repeat</keyword>
<dbReference type="SUPFAM" id="SSF54928">
    <property type="entry name" value="RNA-binding domain, RBD"/>
    <property type="match status" value="3"/>
</dbReference>
<proteinExistence type="inferred from homology"/>
<dbReference type="GO" id="GO:0003723">
    <property type="term" value="F:RNA binding"/>
    <property type="evidence" value="ECO:0007669"/>
    <property type="project" value="UniProtKB-UniRule"/>
</dbReference>
<keyword evidence="4 6" id="KW-0694">RNA-binding</keyword>
<dbReference type="FunFam" id="3.30.70.330:FF:000240">
    <property type="entry name" value="RNA binding motif protein 19"/>
    <property type="match status" value="1"/>
</dbReference>
<evidence type="ECO:0000259" key="8">
    <source>
        <dbReference type="PROSITE" id="PS50102"/>
    </source>
</evidence>
<dbReference type="Proteomes" id="UP001558652">
    <property type="component" value="Unassembled WGS sequence"/>
</dbReference>
<dbReference type="InterPro" id="IPR034423">
    <property type="entry name" value="RBM19_RRM5"/>
</dbReference>
<evidence type="ECO:0000256" key="6">
    <source>
        <dbReference type="PROSITE-ProRule" id="PRU00176"/>
    </source>
</evidence>
<keyword evidence="5" id="KW-0539">Nucleus</keyword>
<gene>
    <name evidence="9" type="ORF">AAG570_010459</name>
</gene>
<evidence type="ECO:0000256" key="4">
    <source>
        <dbReference type="ARBA" id="ARBA00022884"/>
    </source>
</evidence>
<dbReference type="Pfam" id="PF00076">
    <property type="entry name" value="RRM_1"/>
    <property type="match status" value="4"/>
</dbReference>
<dbReference type="EMBL" id="JBFDAA010000005">
    <property type="protein sequence ID" value="KAL1132504.1"/>
    <property type="molecule type" value="Genomic_DNA"/>
</dbReference>
<feature type="domain" description="RRM" evidence="8">
    <location>
        <begin position="313"/>
        <end position="396"/>
    </location>
</feature>
<feature type="compositionally biased region" description="Acidic residues" evidence="7">
    <location>
        <begin position="301"/>
        <end position="310"/>
    </location>
</feature>
<organism evidence="9 10">
    <name type="scientific">Ranatra chinensis</name>
    <dbReference type="NCBI Taxonomy" id="642074"/>
    <lineage>
        <taxon>Eukaryota</taxon>
        <taxon>Metazoa</taxon>
        <taxon>Ecdysozoa</taxon>
        <taxon>Arthropoda</taxon>
        <taxon>Hexapoda</taxon>
        <taxon>Insecta</taxon>
        <taxon>Pterygota</taxon>
        <taxon>Neoptera</taxon>
        <taxon>Paraneoptera</taxon>
        <taxon>Hemiptera</taxon>
        <taxon>Heteroptera</taxon>
        <taxon>Panheteroptera</taxon>
        <taxon>Nepomorpha</taxon>
        <taxon>Nepidae</taxon>
        <taxon>Ranatrinae</taxon>
        <taxon>Ranatra</taxon>
    </lineage>
</organism>
<dbReference type="PANTHER" id="PTHR10352">
    <property type="entry name" value="EUKARYOTIC TRANSLATION INITIATION FACTOR 3 SUBUNIT G"/>
    <property type="match status" value="1"/>
</dbReference>
<evidence type="ECO:0000256" key="5">
    <source>
        <dbReference type="ARBA" id="ARBA00023242"/>
    </source>
</evidence>
<accession>A0ABD0YMN0</accession>
<feature type="domain" description="RRM" evidence="8">
    <location>
        <begin position="200"/>
        <end position="290"/>
    </location>
</feature>
<evidence type="ECO:0000313" key="9">
    <source>
        <dbReference type="EMBL" id="KAL1132504.1"/>
    </source>
</evidence>
<dbReference type="SMART" id="SM00360">
    <property type="entry name" value="RRM"/>
    <property type="match status" value="4"/>
</dbReference>
<name>A0ABD0YMN0_9HEMI</name>
<evidence type="ECO:0000256" key="3">
    <source>
        <dbReference type="ARBA" id="ARBA00022737"/>
    </source>
</evidence>
<dbReference type="CDD" id="cd12318">
    <property type="entry name" value="RRM5_RBM19_like"/>
    <property type="match status" value="1"/>
</dbReference>
<comment type="similarity">
    <text evidence="2">Belongs to the RRM MRD1 family.</text>
</comment>
<feature type="domain" description="RRM" evidence="8">
    <location>
        <begin position="21"/>
        <end position="99"/>
    </location>
</feature>
<dbReference type="CDD" id="cd12571">
    <property type="entry name" value="RRM6_RBM19"/>
    <property type="match status" value="1"/>
</dbReference>
<dbReference type="InterPro" id="IPR034421">
    <property type="entry name" value="RBM19_RRM6"/>
</dbReference>
<evidence type="ECO:0000256" key="1">
    <source>
        <dbReference type="ARBA" id="ARBA00004123"/>
    </source>
</evidence>
<dbReference type="InterPro" id="IPR034420">
    <property type="entry name" value="RBM19_RRM4"/>
</dbReference>
<dbReference type="InterPro" id="IPR012677">
    <property type="entry name" value="Nucleotide-bd_a/b_plait_sf"/>
</dbReference>
<protein>
    <recommendedName>
        <fullName evidence="8">RRM domain-containing protein</fullName>
    </recommendedName>
</protein>
<evidence type="ECO:0000256" key="2">
    <source>
        <dbReference type="ARBA" id="ARBA00008033"/>
    </source>
</evidence>
<dbReference type="Gene3D" id="3.30.70.330">
    <property type="match status" value="4"/>
</dbReference>
<dbReference type="GO" id="GO:0005634">
    <property type="term" value="C:nucleus"/>
    <property type="evidence" value="ECO:0007669"/>
    <property type="project" value="UniProtKB-SubCell"/>
</dbReference>
<comment type="subcellular location">
    <subcellularLocation>
        <location evidence="1">Nucleus</location>
    </subcellularLocation>
</comment>
<dbReference type="AlphaFoldDB" id="A0ABD0YMN0"/>
<evidence type="ECO:0000313" key="10">
    <source>
        <dbReference type="Proteomes" id="UP001558652"/>
    </source>
</evidence>
<keyword evidence="10" id="KW-1185">Reference proteome</keyword>
<reference evidence="9 10" key="1">
    <citation type="submission" date="2024-07" db="EMBL/GenBank/DDBJ databases">
        <title>Chromosome-level genome assembly of the water stick insect Ranatra chinensis (Heteroptera: Nepidae).</title>
        <authorList>
            <person name="Liu X."/>
        </authorList>
    </citation>
    <scope>NUCLEOTIDE SEQUENCE [LARGE SCALE GENOMIC DNA]</scope>
    <source>
        <strain evidence="9">Cailab_2021Rc</strain>
        <tissue evidence="9">Muscle</tissue>
    </source>
</reference>
<evidence type="ECO:0000256" key="7">
    <source>
        <dbReference type="SAM" id="MobiDB-lite"/>
    </source>
</evidence>
<dbReference type="CDD" id="cd12569">
    <property type="entry name" value="RRM4_RBM19"/>
    <property type="match status" value="1"/>
</dbReference>
<feature type="region of interest" description="Disordered" evidence="7">
    <location>
        <begin position="285"/>
        <end position="310"/>
    </location>
</feature>
<comment type="caution">
    <text evidence="9">The sequence shown here is derived from an EMBL/GenBank/DDBJ whole genome shotgun (WGS) entry which is preliminary data.</text>
</comment>
<dbReference type="PROSITE" id="PS50102">
    <property type="entry name" value="RRM"/>
    <property type="match status" value="4"/>
</dbReference>
<dbReference type="InterPro" id="IPR000504">
    <property type="entry name" value="RRM_dom"/>
</dbReference>
<feature type="domain" description="RRM" evidence="8">
    <location>
        <begin position="417"/>
        <end position="497"/>
    </location>
</feature>
<dbReference type="InterPro" id="IPR035979">
    <property type="entry name" value="RBD_domain_sf"/>
</dbReference>
<dbReference type="FunFam" id="3.30.70.330:FF:000277">
    <property type="entry name" value="RNA binding motif protein 19"/>
    <property type="match status" value="1"/>
</dbReference>